<feature type="transmembrane region" description="Helical" evidence="8">
    <location>
        <begin position="61"/>
        <end position="86"/>
    </location>
</feature>
<evidence type="ECO:0000256" key="5">
    <source>
        <dbReference type="ARBA" id="ARBA00022692"/>
    </source>
</evidence>
<comment type="subcellular location">
    <subcellularLocation>
        <location evidence="1">Cell membrane</location>
        <topology evidence="1">Multi-pass membrane protein</topology>
    </subcellularLocation>
</comment>
<evidence type="ECO:0000256" key="8">
    <source>
        <dbReference type="SAM" id="Phobius"/>
    </source>
</evidence>
<evidence type="ECO:0000256" key="3">
    <source>
        <dbReference type="ARBA" id="ARBA00022448"/>
    </source>
</evidence>
<feature type="transmembrane region" description="Helical" evidence="8">
    <location>
        <begin position="30"/>
        <end position="54"/>
    </location>
</feature>
<dbReference type="InterPro" id="IPR002549">
    <property type="entry name" value="AI-2E-like"/>
</dbReference>
<dbReference type="PANTHER" id="PTHR21716">
    <property type="entry name" value="TRANSMEMBRANE PROTEIN"/>
    <property type="match status" value="1"/>
</dbReference>
<dbReference type="GO" id="GO:0005886">
    <property type="term" value="C:plasma membrane"/>
    <property type="evidence" value="ECO:0007669"/>
    <property type="project" value="UniProtKB-SubCell"/>
</dbReference>
<evidence type="ECO:0000256" key="4">
    <source>
        <dbReference type="ARBA" id="ARBA00022475"/>
    </source>
</evidence>
<dbReference type="GO" id="GO:0055085">
    <property type="term" value="P:transmembrane transport"/>
    <property type="evidence" value="ECO:0007669"/>
    <property type="project" value="TreeGrafter"/>
</dbReference>
<keyword evidence="7 8" id="KW-0472">Membrane</keyword>
<dbReference type="Proteomes" id="UP001244443">
    <property type="component" value="Chromosome"/>
</dbReference>
<keyword evidence="4" id="KW-1003">Cell membrane</keyword>
<evidence type="ECO:0000313" key="10">
    <source>
        <dbReference type="Proteomes" id="UP001244443"/>
    </source>
</evidence>
<sequence>MNRLKPILYLIGGGILLYLVSLLFSDILIYIIISMIISTILRPLVSYLNSLYFYGYKLPKIFTIIISFSVLIGFIILFVGLFIPLVSEQIQILSKLDYDNLYSKITTPIQAVEVFLIDSIPNIGSEGFIIDRLKDSIYSFVQTVDVSYILNNLISITGSIFVAILAISFITFFLLYEKGLARRKLIQLIPNKYFEVSMGAIYKIEKLLSNYLLGLLFQMISIFTIASVGLSILGIKYAITIAVFAAVANLIPYAGPILGASFGIIVGVTTGGIFEFNNELLILVIKIISVFAVVQITDNILLQPLIFSKSVKAHPLEIFVIIFAGASLAGVIGMVAAIPVYTIIRVILIELYQGYTQYKIFQN</sequence>
<organism evidence="9 10">
    <name type="scientific">Marivirga arenosa</name>
    <dbReference type="NCBI Taxonomy" id="3059076"/>
    <lineage>
        <taxon>Bacteria</taxon>
        <taxon>Pseudomonadati</taxon>
        <taxon>Bacteroidota</taxon>
        <taxon>Cytophagia</taxon>
        <taxon>Cytophagales</taxon>
        <taxon>Marivirgaceae</taxon>
        <taxon>Marivirga</taxon>
    </lineage>
</organism>
<feature type="transmembrane region" description="Helical" evidence="8">
    <location>
        <begin position="153"/>
        <end position="176"/>
    </location>
</feature>
<reference evidence="9" key="1">
    <citation type="submission" date="2023-08" db="EMBL/GenBank/DDBJ databases">
        <title>Comparative genomics and taxonomic characterization of three novel marine species of genus Marivirga.</title>
        <authorList>
            <person name="Muhammad N."/>
            <person name="Kim S.-G."/>
        </authorList>
    </citation>
    <scope>NUCLEOTIDE SEQUENCE [LARGE SCALE GENOMIC DNA]</scope>
    <source>
        <strain evidence="9">ABR2-2</strain>
    </source>
</reference>
<comment type="similarity">
    <text evidence="2">Belongs to the autoinducer-2 exporter (AI-2E) (TC 2.A.86) family.</text>
</comment>
<feature type="transmembrane region" description="Helical" evidence="8">
    <location>
        <begin position="318"/>
        <end position="344"/>
    </location>
</feature>
<keyword evidence="6 8" id="KW-1133">Transmembrane helix</keyword>
<accession>A0AA51N7C2</accession>
<name>A0AA51N7C2_9BACT</name>
<dbReference type="RefSeq" id="WP_308357648.1">
    <property type="nucleotide sequence ID" value="NZ_CP129970.2"/>
</dbReference>
<keyword evidence="5 8" id="KW-0812">Transmembrane</keyword>
<dbReference type="Pfam" id="PF01594">
    <property type="entry name" value="AI-2E_transport"/>
    <property type="match status" value="1"/>
</dbReference>
<evidence type="ECO:0000256" key="6">
    <source>
        <dbReference type="ARBA" id="ARBA00022989"/>
    </source>
</evidence>
<feature type="transmembrane region" description="Helical" evidence="8">
    <location>
        <begin position="241"/>
        <end position="268"/>
    </location>
</feature>
<dbReference type="EMBL" id="CP129970">
    <property type="protein sequence ID" value="WMN07487.1"/>
    <property type="molecule type" value="Genomic_DNA"/>
</dbReference>
<evidence type="ECO:0000256" key="7">
    <source>
        <dbReference type="ARBA" id="ARBA00023136"/>
    </source>
</evidence>
<evidence type="ECO:0000256" key="1">
    <source>
        <dbReference type="ARBA" id="ARBA00004651"/>
    </source>
</evidence>
<feature type="transmembrane region" description="Helical" evidence="8">
    <location>
        <begin position="7"/>
        <end position="24"/>
    </location>
</feature>
<feature type="transmembrane region" description="Helical" evidence="8">
    <location>
        <begin position="211"/>
        <end position="235"/>
    </location>
</feature>
<evidence type="ECO:0000313" key="9">
    <source>
        <dbReference type="EMBL" id="WMN07487.1"/>
    </source>
</evidence>
<gene>
    <name evidence="9" type="ORF">QYS48_28910</name>
</gene>
<proteinExistence type="inferred from homology"/>
<keyword evidence="10" id="KW-1185">Reference proteome</keyword>
<dbReference type="AlphaFoldDB" id="A0AA51N7C2"/>
<keyword evidence="3" id="KW-0813">Transport</keyword>
<protein>
    <submittedName>
        <fullName evidence="9">AI-2E family transporter</fullName>
    </submittedName>
</protein>
<dbReference type="PANTHER" id="PTHR21716:SF53">
    <property type="entry name" value="PERMEASE PERM-RELATED"/>
    <property type="match status" value="1"/>
</dbReference>
<evidence type="ECO:0000256" key="2">
    <source>
        <dbReference type="ARBA" id="ARBA00009773"/>
    </source>
</evidence>
<feature type="transmembrane region" description="Helical" evidence="8">
    <location>
        <begin position="280"/>
        <end position="306"/>
    </location>
</feature>